<protein>
    <submittedName>
        <fullName evidence="2">Uncharacterized protein</fullName>
    </submittedName>
</protein>
<evidence type="ECO:0000256" key="1">
    <source>
        <dbReference type="SAM" id="MobiDB-lite"/>
    </source>
</evidence>
<proteinExistence type="predicted"/>
<dbReference type="EMBL" id="JAWWNJ010000178">
    <property type="protein sequence ID" value="KAK6974837.1"/>
    <property type="molecule type" value="Genomic_DNA"/>
</dbReference>
<gene>
    <name evidence="2" type="ORF">R3P38DRAFT_2811348</name>
</gene>
<evidence type="ECO:0000313" key="2">
    <source>
        <dbReference type="EMBL" id="KAK6974837.1"/>
    </source>
</evidence>
<name>A0AAV9Z9F4_9AGAR</name>
<feature type="region of interest" description="Disordered" evidence="1">
    <location>
        <begin position="123"/>
        <end position="146"/>
    </location>
</feature>
<sequence length="316" mass="35371">MRVASLRQGTRASQRDDNTKTELWRPIHAELPIDLVRYEIAHSRNRGDCEGIWPTSNRRRQSDAGKVGHLLSSIGGITEEESHIGDVTRLRLFLVPSFMAEDADASPYHRIRDREMRRSAGEIRRSLNLPSPPPQPPYVRRDPQGVRPVYLDADGEILPMYRDIPLERLRRGPWRPSATAPQDAAPPPDAAPQNEPNAPPPFKGYRVPRRHPLTELSLYNDDARPPILACPKPHHVSTNHRINMHLRSPDPIAGSIPVFNSLLEVLTSISENSKKSTYGGDMSNYTTALLQLLEVGDVKLPPNPVPLDLQAVVAKT</sequence>
<organism evidence="2 3">
    <name type="scientific">Favolaschia claudopus</name>
    <dbReference type="NCBI Taxonomy" id="2862362"/>
    <lineage>
        <taxon>Eukaryota</taxon>
        <taxon>Fungi</taxon>
        <taxon>Dikarya</taxon>
        <taxon>Basidiomycota</taxon>
        <taxon>Agaricomycotina</taxon>
        <taxon>Agaricomycetes</taxon>
        <taxon>Agaricomycetidae</taxon>
        <taxon>Agaricales</taxon>
        <taxon>Marasmiineae</taxon>
        <taxon>Mycenaceae</taxon>
        <taxon>Favolaschia</taxon>
    </lineage>
</organism>
<dbReference type="AlphaFoldDB" id="A0AAV9Z9F4"/>
<comment type="caution">
    <text evidence="2">The sequence shown here is derived from an EMBL/GenBank/DDBJ whole genome shotgun (WGS) entry which is preliminary data.</text>
</comment>
<keyword evidence="3" id="KW-1185">Reference proteome</keyword>
<feature type="region of interest" description="Disordered" evidence="1">
    <location>
        <begin position="172"/>
        <end position="207"/>
    </location>
</feature>
<reference evidence="2 3" key="1">
    <citation type="journal article" date="2024" name="J Genomics">
        <title>Draft genome sequencing and assembly of Favolaschia claudopus CIRM-BRFM 2984 isolated from oak limbs.</title>
        <authorList>
            <person name="Navarro D."/>
            <person name="Drula E."/>
            <person name="Chaduli D."/>
            <person name="Cazenave R."/>
            <person name="Ahrendt S."/>
            <person name="Wang J."/>
            <person name="Lipzen A."/>
            <person name="Daum C."/>
            <person name="Barry K."/>
            <person name="Grigoriev I.V."/>
            <person name="Favel A."/>
            <person name="Rosso M.N."/>
            <person name="Martin F."/>
        </authorList>
    </citation>
    <scope>NUCLEOTIDE SEQUENCE [LARGE SCALE GENOMIC DNA]</scope>
    <source>
        <strain evidence="2 3">CIRM-BRFM 2984</strain>
    </source>
</reference>
<evidence type="ECO:0000313" key="3">
    <source>
        <dbReference type="Proteomes" id="UP001362999"/>
    </source>
</evidence>
<dbReference type="Proteomes" id="UP001362999">
    <property type="component" value="Unassembled WGS sequence"/>
</dbReference>
<accession>A0AAV9Z9F4</accession>